<evidence type="ECO:0000313" key="2">
    <source>
        <dbReference type="Proteomes" id="UP001597264"/>
    </source>
</evidence>
<dbReference type="Proteomes" id="UP001597264">
    <property type="component" value="Unassembled WGS sequence"/>
</dbReference>
<reference evidence="2" key="1">
    <citation type="journal article" date="2019" name="Int. J. Syst. Evol. Microbiol.">
        <title>The Global Catalogue of Microorganisms (GCM) 10K type strain sequencing project: providing services to taxonomists for standard genome sequencing and annotation.</title>
        <authorList>
            <consortium name="The Broad Institute Genomics Platform"/>
            <consortium name="The Broad Institute Genome Sequencing Center for Infectious Disease"/>
            <person name="Wu L."/>
            <person name="Ma J."/>
        </authorList>
    </citation>
    <scope>NUCLEOTIDE SEQUENCE [LARGE SCALE GENOMIC DNA]</scope>
    <source>
        <strain evidence="2">CCUG 54356</strain>
    </source>
</reference>
<name>A0ABW3UB30_9GAMM</name>
<proteinExistence type="predicted"/>
<sequence length="268" mass="31288">MKKLFPLIALLLVAAIAALYGLDHYQKLRADQRAQVSYLLSRCANEGLLSLFSLQANDWKKNPELLKQEEARLLRAAGALPEKTLEGKVFGDWQAAVQVCERLTENSVRQHKTIFWPVKELAESELWNPRDLNDRRRLHRRQRDIDRARISAQAADRYLIDLRADLNNLLDQSGIDKETLPEINAELDRQVFSGYHKGAFSLARVQQYLNRLQHFYQLLKENPKGFTLRGGSLYFYDQSLRREVDDLNRVLLQGEPAFFNNWRQILRR</sequence>
<gene>
    <name evidence="1" type="ORF">ACFQ2X_08910</name>
</gene>
<keyword evidence="2" id="KW-1185">Reference proteome</keyword>
<evidence type="ECO:0000313" key="1">
    <source>
        <dbReference type="EMBL" id="MFD1216716.1"/>
    </source>
</evidence>
<organism evidence="1 2">
    <name type="scientific">Microbulbifer celer</name>
    <dbReference type="NCBI Taxonomy" id="435905"/>
    <lineage>
        <taxon>Bacteria</taxon>
        <taxon>Pseudomonadati</taxon>
        <taxon>Pseudomonadota</taxon>
        <taxon>Gammaproteobacteria</taxon>
        <taxon>Cellvibrionales</taxon>
        <taxon>Microbulbiferaceae</taxon>
        <taxon>Microbulbifer</taxon>
    </lineage>
</organism>
<protein>
    <submittedName>
        <fullName evidence="1">Uncharacterized protein</fullName>
    </submittedName>
</protein>
<accession>A0ABW3UB30</accession>
<dbReference type="RefSeq" id="WP_230436792.1">
    <property type="nucleotide sequence ID" value="NZ_CP087715.1"/>
</dbReference>
<comment type="caution">
    <text evidence="1">The sequence shown here is derived from an EMBL/GenBank/DDBJ whole genome shotgun (WGS) entry which is preliminary data.</text>
</comment>
<dbReference type="EMBL" id="JBHTLR010000008">
    <property type="protein sequence ID" value="MFD1216716.1"/>
    <property type="molecule type" value="Genomic_DNA"/>
</dbReference>